<dbReference type="EMBL" id="LR796717">
    <property type="protein sequence ID" value="CAB4160577.1"/>
    <property type="molecule type" value="Genomic_DNA"/>
</dbReference>
<organism evidence="3">
    <name type="scientific">uncultured Caudovirales phage</name>
    <dbReference type="NCBI Taxonomy" id="2100421"/>
    <lineage>
        <taxon>Viruses</taxon>
        <taxon>Duplodnaviria</taxon>
        <taxon>Heunggongvirae</taxon>
        <taxon>Uroviricota</taxon>
        <taxon>Caudoviricetes</taxon>
        <taxon>Peduoviridae</taxon>
        <taxon>Maltschvirus</taxon>
        <taxon>Maltschvirus maltsch</taxon>
    </lineage>
</organism>
<evidence type="ECO:0000313" key="2">
    <source>
        <dbReference type="EMBL" id="CAB4160577.1"/>
    </source>
</evidence>
<evidence type="ECO:0000313" key="1">
    <source>
        <dbReference type="EMBL" id="CAB4146603.1"/>
    </source>
</evidence>
<gene>
    <name evidence="3" type="ORF">UFOVP1161_47</name>
    <name evidence="1" type="ORF">UFOVP501_47</name>
    <name evidence="2" type="ORF">UFOVP762_4</name>
</gene>
<proteinExistence type="predicted"/>
<evidence type="ECO:0000313" key="3">
    <source>
        <dbReference type="EMBL" id="CAB4187508.1"/>
    </source>
</evidence>
<accession>A0A6J5R208</accession>
<dbReference type="EMBL" id="LR797106">
    <property type="protein sequence ID" value="CAB4187508.1"/>
    <property type="molecule type" value="Genomic_DNA"/>
</dbReference>
<dbReference type="EMBL" id="LR796469">
    <property type="protein sequence ID" value="CAB4146603.1"/>
    <property type="molecule type" value="Genomic_DNA"/>
</dbReference>
<sequence length="46" mass="5068">MPLVKSPSPKAFRQNIKAEVKAGKPIKQAVAISYSVKREAMKKKGK</sequence>
<protein>
    <submittedName>
        <fullName evidence="3">Uncharacterized protein</fullName>
    </submittedName>
</protein>
<name>A0A6J5R208_9CAUD</name>
<reference evidence="3" key="1">
    <citation type="submission" date="2020-05" db="EMBL/GenBank/DDBJ databases">
        <authorList>
            <person name="Chiriac C."/>
            <person name="Salcher M."/>
            <person name="Ghai R."/>
            <person name="Kavagutti S V."/>
        </authorList>
    </citation>
    <scope>NUCLEOTIDE SEQUENCE</scope>
</reference>